<proteinExistence type="predicted"/>
<dbReference type="AlphaFoldDB" id="A0A6V7QHD7"/>
<evidence type="ECO:0000313" key="1">
    <source>
        <dbReference type="EMBL" id="CAD1842448.1"/>
    </source>
</evidence>
<sequence length="252" mass="27079">MAGSLADFPQYMASTTKPCLPTMLLSPCSSQALPPSLHHTACLPLHYHLRADWTVRGSRGIDERARLAYCGLGLKIPILERVTIGCTEGVATSGAVGGASTEGIDEELGGSVGCKFAEEVVVTSSENNRATSLEAESGAPMQEIVLEFVNCFLFLRVYGCNLLHNIGVTSSTIRTIAPPKMSTSESGATVNNPDYISWVRTDRLVKSWIVGTLSEEVLGHTVSLQTAAEALEVLWNFDHVVPIELRGFSVLK</sequence>
<dbReference type="EMBL" id="LR862136">
    <property type="protein sequence ID" value="CAD1842448.1"/>
    <property type="molecule type" value="Genomic_DNA"/>
</dbReference>
<reference evidence="1" key="1">
    <citation type="submission" date="2020-07" db="EMBL/GenBank/DDBJ databases">
        <authorList>
            <person name="Lin J."/>
        </authorList>
    </citation>
    <scope>NUCLEOTIDE SEQUENCE</scope>
</reference>
<name>A0A6V7QHD7_ANACO</name>
<protein>
    <submittedName>
        <fullName evidence="1">Uncharacterized protein</fullName>
    </submittedName>
</protein>
<organism evidence="1">
    <name type="scientific">Ananas comosus var. bracteatus</name>
    <name type="common">red pineapple</name>
    <dbReference type="NCBI Taxonomy" id="296719"/>
    <lineage>
        <taxon>Eukaryota</taxon>
        <taxon>Viridiplantae</taxon>
        <taxon>Streptophyta</taxon>
        <taxon>Embryophyta</taxon>
        <taxon>Tracheophyta</taxon>
        <taxon>Spermatophyta</taxon>
        <taxon>Magnoliopsida</taxon>
        <taxon>Liliopsida</taxon>
        <taxon>Poales</taxon>
        <taxon>Bromeliaceae</taxon>
        <taxon>Bromelioideae</taxon>
        <taxon>Ananas</taxon>
    </lineage>
</organism>
<accession>A0A6V7QHD7</accession>
<gene>
    <name evidence="1" type="ORF">CB5_LOCUS25659</name>
</gene>